<comment type="caution">
    <text evidence="1">The sequence shown here is derived from an EMBL/GenBank/DDBJ whole genome shotgun (WGS) entry which is preliminary data.</text>
</comment>
<accession>A0A7W4TM25</accession>
<gene>
    <name evidence="1" type="ORF">FHR75_002206</name>
</gene>
<dbReference type="RefSeq" id="WP_012085758.1">
    <property type="nucleotide sequence ID" value="NZ_JACHVY010000001.1"/>
</dbReference>
<dbReference type="OMA" id="YLPRVHE"/>
<evidence type="ECO:0000313" key="1">
    <source>
        <dbReference type="EMBL" id="MBB2901418.1"/>
    </source>
</evidence>
<reference evidence="1 2" key="2">
    <citation type="submission" date="2020-08" db="EMBL/GenBank/DDBJ databases">
        <authorList>
            <person name="Partida-Martinez L."/>
            <person name="Huntemann M."/>
            <person name="Clum A."/>
            <person name="Wang J."/>
            <person name="Palaniappan K."/>
            <person name="Ritter S."/>
            <person name="Chen I.-M."/>
            <person name="Stamatis D."/>
            <person name="Reddy T."/>
            <person name="O'Malley R."/>
            <person name="Daum C."/>
            <person name="Shapiro N."/>
            <person name="Ivanova N."/>
            <person name="Kyrpides N."/>
            <person name="Woyke T."/>
        </authorList>
    </citation>
    <scope>NUCLEOTIDE SEQUENCE [LARGE SCALE GENOMIC DNA]</scope>
    <source>
        <strain evidence="1 2">AS2.23</strain>
    </source>
</reference>
<organism evidence="1 2">
    <name type="scientific">Kineococcus radiotolerans</name>
    <dbReference type="NCBI Taxonomy" id="131568"/>
    <lineage>
        <taxon>Bacteria</taxon>
        <taxon>Bacillati</taxon>
        <taxon>Actinomycetota</taxon>
        <taxon>Actinomycetes</taxon>
        <taxon>Kineosporiales</taxon>
        <taxon>Kineosporiaceae</taxon>
        <taxon>Kineococcus</taxon>
    </lineage>
</organism>
<dbReference type="EMBL" id="JACHVY010000001">
    <property type="protein sequence ID" value="MBB2901418.1"/>
    <property type="molecule type" value="Genomic_DNA"/>
</dbReference>
<evidence type="ECO:0000313" key="2">
    <source>
        <dbReference type="Proteomes" id="UP000533269"/>
    </source>
</evidence>
<dbReference type="Proteomes" id="UP000533269">
    <property type="component" value="Unassembled WGS sequence"/>
</dbReference>
<proteinExistence type="predicted"/>
<protein>
    <submittedName>
        <fullName evidence="1">Putative alkaline shock family protein YloU</fullName>
    </submittedName>
</protein>
<reference evidence="1 2" key="1">
    <citation type="submission" date="2020-08" db="EMBL/GenBank/DDBJ databases">
        <title>The Agave Microbiome: Exploring the role of microbial communities in plant adaptations to desert environments.</title>
        <authorList>
            <person name="Partida-Martinez L.P."/>
        </authorList>
    </citation>
    <scope>NUCLEOTIDE SEQUENCE [LARGE SCALE GENOMIC DNA]</scope>
    <source>
        <strain evidence="1 2">AS2.23</strain>
    </source>
</reference>
<dbReference type="AlphaFoldDB" id="A0A7W4TM25"/>
<sequence>MADLLAAPRTDPGTRGRLVVSERAVARIAEAAALVPGTRRTGTAHPRTAAATVSGVVDGVLGRSYPDVDATVAGHRTRVRVEVAAVWPHPAPQVAARVRDAVGEALDRLAGMTVDDVSVVVATYLTDRPDTARRVL</sequence>
<name>A0A7W4TM25_KINRA</name>